<feature type="region of interest" description="Disordered" evidence="1">
    <location>
        <begin position="1"/>
        <end position="38"/>
    </location>
</feature>
<keyword evidence="3" id="KW-1185">Reference proteome</keyword>
<gene>
    <name evidence="2" type="ORF">SEVIR_3G283300v2</name>
</gene>
<reference evidence="2" key="1">
    <citation type="submission" date="2019-03" db="EMBL/GenBank/DDBJ databases">
        <title>WGS assembly of Setaria viridis.</title>
        <authorList>
            <person name="Huang P."/>
            <person name="Jenkins J."/>
            <person name="Grimwood J."/>
            <person name="Barry K."/>
            <person name="Healey A."/>
            <person name="Mamidi S."/>
            <person name="Sreedasyam A."/>
            <person name="Shu S."/>
            <person name="Feldman M."/>
            <person name="Wu J."/>
            <person name="Yu Y."/>
            <person name="Chen C."/>
            <person name="Johnson J."/>
            <person name="Rokhsar D."/>
            <person name="Baxter I."/>
            <person name="Schmutz J."/>
            <person name="Brutnell T."/>
            <person name="Kellogg E."/>
        </authorList>
    </citation>
    <scope>NUCLEOTIDE SEQUENCE [LARGE SCALE GENOMIC DNA]</scope>
</reference>
<evidence type="ECO:0000256" key="1">
    <source>
        <dbReference type="SAM" id="MobiDB-lite"/>
    </source>
</evidence>
<proteinExistence type="predicted"/>
<dbReference type="Gramene" id="TKW27830">
    <property type="protein sequence ID" value="TKW27830"/>
    <property type="gene ID" value="SEVIR_3G283300v2"/>
</dbReference>
<protein>
    <submittedName>
        <fullName evidence="2">Uncharacterized protein</fullName>
    </submittedName>
</protein>
<accession>A0A4U6VEA7</accession>
<dbReference type="Proteomes" id="UP000298652">
    <property type="component" value="Chromosome 3"/>
</dbReference>
<evidence type="ECO:0000313" key="2">
    <source>
        <dbReference type="EMBL" id="TKW27830.1"/>
    </source>
</evidence>
<organism evidence="2 3">
    <name type="scientific">Setaria viridis</name>
    <name type="common">Green bristlegrass</name>
    <name type="synonym">Setaria italica subsp. viridis</name>
    <dbReference type="NCBI Taxonomy" id="4556"/>
    <lineage>
        <taxon>Eukaryota</taxon>
        <taxon>Viridiplantae</taxon>
        <taxon>Streptophyta</taxon>
        <taxon>Embryophyta</taxon>
        <taxon>Tracheophyta</taxon>
        <taxon>Spermatophyta</taxon>
        <taxon>Magnoliopsida</taxon>
        <taxon>Liliopsida</taxon>
        <taxon>Poales</taxon>
        <taxon>Poaceae</taxon>
        <taxon>PACMAD clade</taxon>
        <taxon>Panicoideae</taxon>
        <taxon>Panicodae</taxon>
        <taxon>Paniceae</taxon>
        <taxon>Cenchrinae</taxon>
        <taxon>Setaria</taxon>
    </lineage>
</organism>
<dbReference type="AlphaFoldDB" id="A0A4U6VEA7"/>
<name>A0A4U6VEA7_SETVI</name>
<sequence length="123" mass="13777">MEEEEGAREVYQTGTSFVVPSEARTRVPPPPGRSPSIVNICKAYSGLPHDMEMFDDDEDEDVDYELDDDKEEEDVEDEAEEEAVTEGLQMVDIDMGSFSEPGREKEQFFVVAAMTCNCGDLLL</sequence>
<dbReference type="EMBL" id="CM016554">
    <property type="protein sequence ID" value="TKW27830.1"/>
    <property type="molecule type" value="Genomic_DNA"/>
</dbReference>
<evidence type="ECO:0000313" key="3">
    <source>
        <dbReference type="Proteomes" id="UP000298652"/>
    </source>
</evidence>